<comment type="caution">
    <text evidence="1">The sequence shown here is derived from an EMBL/GenBank/DDBJ whole genome shotgun (WGS) entry which is preliminary data.</text>
</comment>
<sequence length="76" mass="8692">MLDDARPTYAYDADAKQLLNYFTAPSDTSGQKLTKHLRARVHRDHVHNGLLLYSAIDDNADRVVVPDDRELKLRIT</sequence>
<proteinExistence type="predicted"/>
<dbReference type="OrthoDB" id="98306at2759"/>
<reference evidence="1" key="1">
    <citation type="submission" date="2023-04" db="EMBL/GenBank/DDBJ databases">
        <title>Phytophthora fragariaefolia NBRC 109709.</title>
        <authorList>
            <person name="Ichikawa N."/>
            <person name="Sato H."/>
            <person name="Tonouchi N."/>
        </authorList>
    </citation>
    <scope>NUCLEOTIDE SEQUENCE</scope>
    <source>
        <strain evidence="1">NBRC 109709</strain>
    </source>
</reference>
<keyword evidence="2" id="KW-1185">Reference proteome</keyword>
<organism evidence="1 2">
    <name type="scientific">Phytophthora fragariaefolia</name>
    <dbReference type="NCBI Taxonomy" id="1490495"/>
    <lineage>
        <taxon>Eukaryota</taxon>
        <taxon>Sar</taxon>
        <taxon>Stramenopiles</taxon>
        <taxon>Oomycota</taxon>
        <taxon>Peronosporomycetes</taxon>
        <taxon>Peronosporales</taxon>
        <taxon>Peronosporaceae</taxon>
        <taxon>Phytophthora</taxon>
    </lineage>
</organism>
<dbReference type="EMBL" id="BSXT01011075">
    <property type="protein sequence ID" value="GMF82329.1"/>
    <property type="molecule type" value="Genomic_DNA"/>
</dbReference>
<dbReference type="Proteomes" id="UP001165121">
    <property type="component" value="Unassembled WGS sequence"/>
</dbReference>
<dbReference type="AlphaFoldDB" id="A0A9W6YLV5"/>
<evidence type="ECO:0000313" key="2">
    <source>
        <dbReference type="Proteomes" id="UP001165121"/>
    </source>
</evidence>
<name>A0A9W6YLV5_9STRA</name>
<accession>A0A9W6YLV5</accession>
<protein>
    <submittedName>
        <fullName evidence="1">Unnamed protein product</fullName>
    </submittedName>
</protein>
<evidence type="ECO:0000313" key="1">
    <source>
        <dbReference type="EMBL" id="GMF82329.1"/>
    </source>
</evidence>
<gene>
    <name evidence="1" type="ORF">Pfra01_002886300</name>
</gene>